<dbReference type="Proteomes" id="UP001225034">
    <property type="component" value="Unassembled WGS sequence"/>
</dbReference>
<keyword evidence="1" id="KW-1133">Transmembrane helix</keyword>
<keyword evidence="3" id="KW-1185">Reference proteome</keyword>
<feature type="transmembrane region" description="Helical" evidence="1">
    <location>
        <begin position="21"/>
        <end position="44"/>
    </location>
</feature>
<evidence type="ECO:0000256" key="1">
    <source>
        <dbReference type="SAM" id="Phobius"/>
    </source>
</evidence>
<evidence type="ECO:0000313" key="3">
    <source>
        <dbReference type="Proteomes" id="UP001225034"/>
    </source>
</evidence>
<comment type="caution">
    <text evidence="2">The sequence shown here is derived from an EMBL/GenBank/DDBJ whole genome shotgun (WGS) entry which is preliminary data.</text>
</comment>
<dbReference type="EMBL" id="JAUSUA010000001">
    <property type="protein sequence ID" value="MDQ0205804.1"/>
    <property type="molecule type" value="Genomic_DNA"/>
</dbReference>
<dbReference type="Pfam" id="PF03862">
    <property type="entry name" value="SpoVAC_SpoVAEB"/>
    <property type="match status" value="1"/>
</dbReference>
<proteinExistence type="predicted"/>
<feature type="transmembrane region" description="Helical" evidence="1">
    <location>
        <begin position="84"/>
        <end position="104"/>
    </location>
</feature>
<organism evidence="2 3">
    <name type="scientific">Alkalicoccobacillus murimartini</name>
    <dbReference type="NCBI Taxonomy" id="171685"/>
    <lineage>
        <taxon>Bacteria</taxon>
        <taxon>Bacillati</taxon>
        <taxon>Bacillota</taxon>
        <taxon>Bacilli</taxon>
        <taxon>Bacillales</taxon>
        <taxon>Bacillaceae</taxon>
        <taxon>Alkalicoccobacillus</taxon>
    </lineage>
</organism>
<name>A0ABT9YD78_9BACI</name>
<dbReference type="InterPro" id="IPR005562">
    <property type="entry name" value="SpoVA"/>
</dbReference>
<feature type="transmembrane region" description="Helical" evidence="1">
    <location>
        <begin position="59"/>
        <end position="79"/>
    </location>
</feature>
<dbReference type="RefSeq" id="WP_306979751.1">
    <property type="nucleotide sequence ID" value="NZ_JAUSUA010000001.1"/>
</dbReference>
<accession>A0ABT9YD78</accession>
<keyword evidence="1" id="KW-0812">Transmembrane</keyword>
<reference evidence="2 3" key="1">
    <citation type="submission" date="2023-07" db="EMBL/GenBank/DDBJ databases">
        <title>Genomic Encyclopedia of Type Strains, Phase IV (KMG-IV): sequencing the most valuable type-strain genomes for metagenomic binning, comparative biology and taxonomic classification.</title>
        <authorList>
            <person name="Goeker M."/>
        </authorList>
    </citation>
    <scope>NUCLEOTIDE SEQUENCE [LARGE SCALE GENOMIC DNA]</scope>
    <source>
        <strain evidence="2 3">DSM 19154</strain>
    </source>
</reference>
<evidence type="ECO:0000313" key="2">
    <source>
        <dbReference type="EMBL" id="MDQ0205804.1"/>
    </source>
</evidence>
<protein>
    <submittedName>
        <fullName evidence="2">Stage V sporulation protein AC</fullName>
    </submittedName>
</protein>
<feature type="transmembrane region" description="Helical" evidence="1">
    <location>
        <begin position="124"/>
        <end position="146"/>
    </location>
</feature>
<dbReference type="PANTHER" id="PTHR38450:SF1">
    <property type="entry name" value="STAGE V SPORULATION PROTEIN AC"/>
    <property type="match status" value="1"/>
</dbReference>
<keyword evidence="1" id="KW-0472">Membrane</keyword>
<dbReference type="PANTHER" id="PTHR38450">
    <property type="entry name" value="STAGE V SPORULATION PROTEIN AC-RELATED"/>
    <property type="match status" value="1"/>
</dbReference>
<gene>
    <name evidence="2" type="ORF">J2S05_000578</name>
</gene>
<sequence>MASEKQKEYQRNVRLYKSKRSIWMSGLKAFFSGGMICLIGQAIINGYDSLFSISREDAVQWMLVTLILLSSVLTGFGLYRRGAYFAGAGLLVPITGLTNLMTSAAMEHRQDGIIQGIAGHLLKLAGAIVVTGVVMAYLISAVRLIIHAIIR</sequence>